<reference evidence="1 2" key="1">
    <citation type="submission" date="2017-07" db="EMBL/GenBank/DDBJ databases">
        <title>Draft genome of Ochrobactrum lupini type strain LUP21.</title>
        <authorList>
            <person name="Krzyzanowska D.M."/>
            <person name="Jafra S."/>
        </authorList>
    </citation>
    <scope>NUCLEOTIDE SEQUENCE [LARGE SCALE GENOMIC DNA]</scope>
    <source>
        <strain evidence="1 2">LUP21</strain>
    </source>
</reference>
<organism evidence="1 2">
    <name type="scientific">Brucella lupini</name>
    <dbReference type="NCBI Taxonomy" id="255457"/>
    <lineage>
        <taxon>Bacteria</taxon>
        <taxon>Pseudomonadati</taxon>
        <taxon>Pseudomonadota</taxon>
        <taxon>Alphaproteobacteria</taxon>
        <taxon>Hyphomicrobiales</taxon>
        <taxon>Brucellaceae</taxon>
        <taxon>Brucella/Ochrobactrum group</taxon>
        <taxon>Brucella</taxon>
    </lineage>
</organism>
<name>A0A256GWD3_9HYPH</name>
<dbReference type="EMBL" id="NNRN01000038">
    <property type="protein sequence ID" value="OYR31524.1"/>
    <property type="molecule type" value="Genomic_DNA"/>
</dbReference>
<gene>
    <name evidence="1" type="ORF">CES86_1017</name>
</gene>
<evidence type="ECO:0000313" key="2">
    <source>
        <dbReference type="Proteomes" id="UP000216363"/>
    </source>
</evidence>
<dbReference type="AlphaFoldDB" id="A0A256GWD3"/>
<accession>A0A256GWD3</accession>
<comment type="caution">
    <text evidence="1">The sequence shown here is derived from an EMBL/GenBank/DDBJ whole genome shotgun (WGS) entry which is preliminary data.</text>
</comment>
<sequence length="45" mass="5048">MISKYQYTEENEVLAANGKTPLFHKSSVLNFRMAASISRSWRGAG</sequence>
<dbReference type="Proteomes" id="UP000216363">
    <property type="component" value="Unassembled WGS sequence"/>
</dbReference>
<proteinExistence type="predicted"/>
<evidence type="ECO:0000313" key="1">
    <source>
        <dbReference type="EMBL" id="OYR31524.1"/>
    </source>
</evidence>
<protein>
    <submittedName>
        <fullName evidence="1">Uncharacterized protein</fullName>
    </submittedName>
</protein>